<evidence type="ECO:0000256" key="1">
    <source>
        <dbReference type="ARBA" id="ARBA00004429"/>
    </source>
</evidence>
<comment type="subcellular location">
    <subcellularLocation>
        <location evidence="1">Cell inner membrane</location>
        <topology evidence="1">Multi-pass membrane protein</topology>
    </subcellularLocation>
</comment>
<dbReference type="PROSITE" id="PS01307">
    <property type="entry name" value="MOTA"/>
    <property type="match status" value="1"/>
</dbReference>
<proteinExistence type="inferred from homology"/>
<keyword evidence="17" id="KW-1185">Reference proteome</keyword>
<dbReference type="GO" id="GO:0006935">
    <property type="term" value="P:chemotaxis"/>
    <property type="evidence" value="ECO:0007669"/>
    <property type="project" value="UniProtKB-KW"/>
</dbReference>
<feature type="domain" description="MotA/TolQ/ExbB proton channel" evidence="14">
    <location>
        <begin position="122"/>
        <end position="235"/>
    </location>
</feature>
<evidence type="ECO:0000256" key="8">
    <source>
        <dbReference type="ARBA" id="ARBA00022779"/>
    </source>
</evidence>
<keyword evidence="7 13" id="KW-0812">Transmembrane</keyword>
<dbReference type="KEGG" id="gms:SOIL9_13360"/>
<dbReference type="InterPro" id="IPR000540">
    <property type="entry name" value="Flag_MotA_CS"/>
</dbReference>
<keyword evidence="16" id="KW-0966">Cell projection</keyword>
<dbReference type="EMBL" id="LR593886">
    <property type="protein sequence ID" value="VTR96378.1"/>
    <property type="molecule type" value="Genomic_DNA"/>
</dbReference>
<feature type="domain" description="Motility protein A N-terminal" evidence="15">
    <location>
        <begin position="4"/>
        <end position="93"/>
    </location>
</feature>
<evidence type="ECO:0000256" key="4">
    <source>
        <dbReference type="ARBA" id="ARBA00022475"/>
    </source>
</evidence>
<accession>A0A6P2D510</accession>
<keyword evidence="5" id="KW-0145">Chemotaxis</keyword>
<evidence type="ECO:0000256" key="12">
    <source>
        <dbReference type="ARBA" id="ARBA00023136"/>
    </source>
</evidence>
<dbReference type="PANTHER" id="PTHR30433">
    <property type="entry name" value="CHEMOTAXIS PROTEIN MOTA"/>
    <property type="match status" value="1"/>
</dbReference>
<keyword evidence="16" id="KW-0282">Flagellum</keyword>
<name>A0A6P2D510_9BACT</name>
<dbReference type="Pfam" id="PF01618">
    <property type="entry name" value="MotA_ExbB"/>
    <property type="match status" value="1"/>
</dbReference>
<keyword evidence="16" id="KW-0969">Cilium</keyword>
<dbReference type="InterPro" id="IPR046786">
    <property type="entry name" value="MotA_N"/>
</dbReference>
<organism evidence="16 17">
    <name type="scientific">Gemmata massiliana</name>
    <dbReference type="NCBI Taxonomy" id="1210884"/>
    <lineage>
        <taxon>Bacteria</taxon>
        <taxon>Pseudomonadati</taxon>
        <taxon>Planctomycetota</taxon>
        <taxon>Planctomycetia</taxon>
        <taxon>Gemmatales</taxon>
        <taxon>Gemmataceae</taxon>
        <taxon>Gemmata</taxon>
    </lineage>
</organism>
<dbReference type="PANTHER" id="PTHR30433:SF4">
    <property type="entry name" value="MOTILITY PROTEIN A"/>
    <property type="match status" value="1"/>
</dbReference>
<keyword evidence="3" id="KW-0813">Transport</keyword>
<dbReference type="InterPro" id="IPR002898">
    <property type="entry name" value="MotA_ExbB_proton_chnl"/>
</dbReference>
<evidence type="ECO:0000256" key="9">
    <source>
        <dbReference type="ARBA" id="ARBA00022781"/>
    </source>
</evidence>
<reference evidence="16 17" key="1">
    <citation type="submission" date="2019-05" db="EMBL/GenBank/DDBJ databases">
        <authorList>
            <consortium name="Science for Life Laboratories"/>
        </authorList>
    </citation>
    <scope>NUCLEOTIDE SEQUENCE [LARGE SCALE GENOMIC DNA]</scope>
    <source>
        <strain evidence="16">Soil9</strain>
    </source>
</reference>
<keyword evidence="10 13" id="KW-1133">Transmembrane helix</keyword>
<sequence length="281" mass="29555">MVVIVGAVIVLVSVLVGFSMAGGKVAALIHLSEFVTIGGASFGALILMSPVKVIKDLVRGVLQTIKGSSFGKAACVDLLKLQYALARLVRQEGLLALDTHVTNPDSSALLREYPRVNGNHHARAFLCDSLAMILDGTVESAQLSEWLEEEISVIEREHHAASDALAKSADALPGFGIVAAVLGIVVTMQSIGGPVDEIGYKVGAALVGTFLGILAAYGFVAPLAARMQSLGDQEILFFRAMAVGVIAMNDGASPKDVVTRARRIISTDCRPNQAELKDMFG</sequence>
<evidence type="ECO:0000259" key="14">
    <source>
        <dbReference type="Pfam" id="PF01618"/>
    </source>
</evidence>
<feature type="transmembrane region" description="Helical" evidence="13">
    <location>
        <begin position="27"/>
        <end position="47"/>
    </location>
</feature>
<protein>
    <submittedName>
        <fullName evidence="16">Uncharacterized protein</fullName>
    </submittedName>
</protein>
<keyword evidence="6" id="KW-0997">Cell inner membrane</keyword>
<feature type="transmembrane region" description="Helical" evidence="13">
    <location>
        <begin position="171"/>
        <end position="192"/>
    </location>
</feature>
<dbReference type="GO" id="GO:0005886">
    <property type="term" value="C:plasma membrane"/>
    <property type="evidence" value="ECO:0007669"/>
    <property type="project" value="UniProtKB-SubCell"/>
</dbReference>
<evidence type="ECO:0000256" key="13">
    <source>
        <dbReference type="SAM" id="Phobius"/>
    </source>
</evidence>
<dbReference type="GO" id="GO:1902600">
    <property type="term" value="P:proton transmembrane transport"/>
    <property type="evidence" value="ECO:0007669"/>
    <property type="project" value="UniProtKB-KW"/>
</dbReference>
<dbReference type="InterPro" id="IPR047055">
    <property type="entry name" value="MotA-like"/>
</dbReference>
<keyword evidence="4" id="KW-1003">Cell membrane</keyword>
<evidence type="ECO:0000313" key="17">
    <source>
        <dbReference type="Proteomes" id="UP000464178"/>
    </source>
</evidence>
<keyword evidence="11" id="KW-0406">Ion transport</keyword>
<evidence type="ECO:0000256" key="11">
    <source>
        <dbReference type="ARBA" id="ARBA00023065"/>
    </source>
</evidence>
<dbReference type="NCBIfam" id="TIGR03818">
    <property type="entry name" value="MotA1"/>
    <property type="match status" value="1"/>
</dbReference>
<evidence type="ECO:0000256" key="2">
    <source>
        <dbReference type="ARBA" id="ARBA00008038"/>
    </source>
</evidence>
<dbReference type="AlphaFoldDB" id="A0A6P2D510"/>
<dbReference type="Proteomes" id="UP000464178">
    <property type="component" value="Chromosome"/>
</dbReference>
<gene>
    <name evidence="16" type="ORF">SOIL9_13360</name>
</gene>
<evidence type="ECO:0000259" key="15">
    <source>
        <dbReference type="Pfam" id="PF20560"/>
    </source>
</evidence>
<comment type="similarity">
    <text evidence="2">Belongs to the MotA family.</text>
</comment>
<keyword evidence="12 13" id="KW-0472">Membrane</keyword>
<evidence type="ECO:0000256" key="5">
    <source>
        <dbReference type="ARBA" id="ARBA00022500"/>
    </source>
</evidence>
<dbReference type="InterPro" id="IPR022522">
    <property type="entry name" value="Flagellar_motor_stator_MotA"/>
</dbReference>
<evidence type="ECO:0000256" key="10">
    <source>
        <dbReference type="ARBA" id="ARBA00022989"/>
    </source>
</evidence>
<dbReference type="RefSeq" id="WP_162670670.1">
    <property type="nucleotide sequence ID" value="NZ_LR593886.1"/>
</dbReference>
<keyword evidence="9" id="KW-0375">Hydrogen ion transport</keyword>
<dbReference type="Pfam" id="PF20560">
    <property type="entry name" value="MotA_N"/>
    <property type="match status" value="1"/>
</dbReference>
<evidence type="ECO:0000256" key="3">
    <source>
        <dbReference type="ARBA" id="ARBA00022448"/>
    </source>
</evidence>
<feature type="transmembrane region" description="Helical" evidence="13">
    <location>
        <begin position="198"/>
        <end position="220"/>
    </location>
</feature>
<dbReference type="GO" id="GO:0071978">
    <property type="term" value="P:bacterial-type flagellum-dependent swarming motility"/>
    <property type="evidence" value="ECO:0007669"/>
    <property type="project" value="InterPro"/>
</dbReference>
<evidence type="ECO:0000256" key="6">
    <source>
        <dbReference type="ARBA" id="ARBA00022519"/>
    </source>
</evidence>
<evidence type="ECO:0000313" key="16">
    <source>
        <dbReference type="EMBL" id="VTR96378.1"/>
    </source>
</evidence>
<keyword evidence="8" id="KW-0283">Flagellar rotation</keyword>
<evidence type="ECO:0000256" key="7">
    <source>
        <dbReference type="ARBA" id="ARBA00022692"/>
    </source>
</evidence>